<accession>A0A4R5YNY0</accession>
<organism evidence="1 2">
    <name type="scientific">Microbacterium oleivorans</name>
    <dbReference type="NCBI Taxonomy" id="273677"/>
    <lineage>
        <taxon>Bacteria</taxon>
        <taxon>Bacillati</taxon>
        <taxon>Actinomycetota</taxon>
        <taxon>Actinomycetes</taxon>
        <taxon>Micrococcales</taxon>
        <taxon>Microbacteriaceae</taxon>
        <taxon>Microbacterium</taxon>
    </lineage>
</organism>
<name>A0A4R5YNY0_9MICO</name>
<sequence length="66" mass="7090">MTPETLAAIDRLEASGLIAEALAAFRVDHVYAVEIADAHALALRRDESARKANEARAARRTTLTAS</sequence>
<gene>
    <name evidence="1" type="ORF">E2R54_01115</name>
</gene>
<comment type="caution">
    <text evidence="1">The sequence shown here is derived from an EMBL/GenBank/DDBJ whole genome shotgun (WGS) entry which is preliminary data.</text>
</comment>
<evidence type="ECO:0000313" key="1">
    <source>
        <dbReference type="EMBL" id="TDL45120.1"/>
    </source>
</evidence>
<dbReference type="Proteomes" id="UP000295633">
    <property type="component" value="Unassembled WGS sequence"/>
</dbReference>
<dbReference type="RefSeq" id="WP_133398383.1">
    <property type="nucleotide sequence ID" value="NZ_SMZX01000001.1"/>
</dbReference>
<protein>
    <submittedName>
        <fullName evidence="1">Uncharacterized protein</fullName>
    </submittedName>
</protein>
<proteinExistence type="predicted"/>
<dbReference type="AlphaFoldDB" id="A0A4R5YNY0"/>
<reference evidence="1 2" key="1">
    <citation type="submission" date="2019-03" db="EMBL/GenBank/DDBJ databases">
        <title>Genome Sequencing and Assembly of Various Microbes Isolated from Partially Reclaimed Soil and Acid Mine Drainage (AMD) Site.</title>
        <authorList>
            <person name="Steinbock B."/>
            <person name="Bechtold R."/>
            <person name="Sevigny J.L."/>
            <person name="Thomas D."/>
            <person name="Cuthill L.R."/>
            <person name="Aveiro Johannsen E.J."/>
            <person name="Thomas K."/>
            <person name="Ghosh A."/>
        </authorList>
    </citation>
    <scope>NUCLEOTIDE SEQUENCE [LARGE SCALE GENOMIC DNA]</scope>
    <source>
        <strain evidence="1 2">F-B2</strain>
    </source>
</reference>
<dbReference type="EMBL" id="SMZX01000001">
    <property type="protein sequence ID" value="TDL45120.1"/>
    <property type="molecule type" value="Genomic_DNA"/>
</dbReference>
<evidence type="ECO:0000313" key="2">
    <source>
        <dbReference type="Proteomes" id="UP000295633"/>
    </source>
</evidence>